<feature type="transmembrane region" description="Helical" evidence="2">
    <location>
        <begin position="204"/>
        <end position="221"/>
    </location>
</feature>
<dbReference type="PROSITE" id="PS51034">
    <property type="entry name" value="ZP_2"/>
    <property type="match status" value="1"/>
</dbReference>
<dbReference type="PANTHER" id="PTHR40448">
    <property type="entry name" value="TWO-COMPONENT SENSOR HISTIDINE KINASE"/>
    <property type="match status" value="1"/>
</dbReference>
<comment type="caution">
    <text evidence="4">The sequence shown here is derived from an EMBL/GenBank/DDBJ whole genome shotgun (WGS) entry which is preliminary data.</text>
</comment>
<protein>
    <submittedName>
        <fullName evidence="4">ATP-binding protein</fullName>
    </submittedName>
</protein>
<feature type="transmembrane region" description="Helical" evidence="2">
    <location>
        <begin position="165"/>
        <end position="184"/>
    </location>
</feature>
<dbReference type="CDD" id="cd16935">
    <property type="entry name" value="HATPase_AgrC-ComD-like"/>
    <property type="match status" value="1"/>
</dbReference>
<feature type="coiled-coil region" evidence="1">
    <location>
        <begin position="268"/>
        <end position="295"/>
    </location>
</feature>
<keyword evidence="4" id="KW-0067">ATP-binding</keyword>
<accession>A0A371IYS5</accession>
<evidence type="ECO:0000313" key="4">
    <source>
        <dbReference type="EMBL" id="RDY25616.1"/>
    </source>
</evidence>
<sequence length="458" mass="52906">MLESQLFWITIYIVSTAIENSIFKFTMDTFSKKKKNELVTVSMLVVMTVITVILTIIDMDINIKLAIAITNSLIIYLYNYEESKLKILIICSIYWLGFLGTEILAINIILALCGIEDINQLYSNKLLYLEVVIVTKLLLALMAWILKSIKIQFNKKLNIKQKEMIFIAIPILSNFINILVLHSFRTGAMDNYESKDFILEVSTNLSAISNLALIFIIIKVIKSFELRIENKAIKEKVEYQYNHYIQLQNAQLKVRQLYHDMNNHLICIENMNKQNEESKEYIDNLKSELNEWKSINTTGDMILDIILSEKKSICSDNNIEFNTDINFRNCNFIEMIDVCTIFSNILDNSIEACNKIDTGDKYIKIAGNIINRFFVVRCENSKINIISQNQNKIFTDKKDKFSHGLGINNIKDCVEKYNGNVSIDHTEKKFIINIYIPISSCSEVRQGGIDDELIYSNL</sequence>
<dbReference type="PANTHER" id="PTHR40448:SF1">
    <property type="entry name" value="TWO-COMPONENT SENSOR HISTIDINE KINASE"/>
    <property type="match status" value="1"/>
</dbReference>
<keyword evidence="2" id="KW-1133">Transmembrane helix</keyword>
<feature type="transmembrane region" description="Helical" evidence="2">
    <location>
        <begin position="87"/>
        <end position="115"/>
    </location>
</feature>
<proteinExistence type="predicted"/>
<reference evidence="4 5" key="1">
    <citation type="journal article" date="2017" name="Genome Announc.">
        <title>Draft Genome Sequence of Romboutsia weinsteinii sp. nov. Strain CCRI-19649(T) Isolated from Surface Water.</title>
        <authorList>
            <person name="Maheux A.F."/>
            <person name="Boudreau D.K."/>
            <person name="Berube E."/>
            <person name="Boissinot M."/>
            <person name="Cantin P."/>
            <person name="Raymond F."/>
            <person name="Corbeil J."/>
            <person name="Omar R.F."/>
            <person name="Bergeron M.G."/>
        </authorList>
    </citation>
    <scope>NUCLEOTIDE SEQUENCE [LARGE SCALE GENOMIC DNA]</scope>
    <source>
        <strain evidence="4 5">CCRI-19649</strain>
    </source>
</reference>
<dbReference type="EMBL" id="NOJY02000058">
    <property type="protein sequence ID" value="RDY25616.1"/>
    <property type="molecule type" value="Genomic_DNA"/>
</dbReference>
<feature type="transmembrane region" description="Helical" evidence="2">
    <location>
        <begin position="6"/>
        <end position="26"/>
    </location>
</feature>
<evidence type="ECO:0000313" key="5">
    <source>
        <dbReference type="Proteomes" id="UP000215694"/>
    </source>
</evidence>
<keyword evidence="5" id="KW-1185">Reference proteome</keyword>
<keyword evidence="2" id="KW-0472">Membrane</keyword>
<organism evidence="4 5">
    <name type="scientific">Romboutsia weinsteinii</name>
    <dbReference type="NCBI Taxonomy" id="2020949"/>
    <lineage>
        <taxon>Bacteria</taxon>
        <taxon>Bacillati</taxon>
        <taxon>Bacillota</taxon>
        <taxon>Clostridia</taxon>
        <taxon>Peptostreptococcales</taxon>
        <taxon>Peptostreptococcaceae</taxon>
        <taxon>Romboutsia</taxon>
    </lineage>
</organism>
<evidence type="ECO:0000256" key="2">
    <source>
        <dbReference type="SAM" id="Phobius"/>
    </source>
</evidence>
<dbReference type="InterPro" id="IPR036890">
    <property type="entry name" value="HATPase_C_sf"/>
</dbReference>
<dbReference type="OrthoDB" id="1749546at2"/>
<dbReference type="GO" id="GO:0042802">
    <property type="term" value="F:identical protein binding"/>
    <property type="evidence" value="ECO:0007669"/>
    <property type="project" value="TreeGrafter"/>
</dbReference>
<keyword evidence="4" id="KW-0547">Nucleotide-binding</keyword>
<dbReference type="Proteomes" id="UP000215694">
    <property type="component" value="Unassembled WGS sequence"/>
</dbReference>
<dbReference type="RefSeq" id="WP_094369756.1">
    <property type="nucleotide sequence ID" value="NZ_NOJY02000058.1"/>
</dbReference>
<dbReference type="InterPro" id="IPR032834">
    <property type="entry name" value="NatK-like_C"/>
</dbReference>
<feature type="transmembrane region" description="Helical" evidence="2">
    <location>
        <begin position="127"/>
        <end position="145"/>
    </location>
</feature>
<name>A0A371IYS5_9FIRM</name>
<feature type="transmembrane region" description="Helical" evidence="2">
    <location>
        <begin position="63"/>
        <end position="80"/>
    </location>
</feature>
<dbReference type="Gene3D" id="3.30.565.10">
    <property type="entry name" value="Histidine kinase-like ATPase, C-terminal domain"/>
    <property type="match status" value="1"/>
</dbReference>
<evidence type="ECO:0000256" key="1">
    <source>
        <dbReference type="SAM" id="Coils"/>
    </source>
</evidence>
<keyword evidence="1" id="KW-0175">Coiled coil</keyword>
<dbReference type="Pfam" id="PF14501">
    <property type="entry name" value="HATPase_c_5"/>
    <property type="match status" value="1"/>
</dbReference>
<gene>
    <name evidence="4" type="ORF">CHL78_017300</name>
</gene>
<dbReference type="AlphaFoldDB" id="A0A371IYS5"/>
<feature type="domain" description="ZP" evidence="3">
    <location>
        <begin position="377"/>
        <end position="458"/>
    </location>
</feature>
<keyword evidence="2" id="KW-0812">Transmembrane</keyword>
<evidence type="ECO:0000259" key="3">
    <source>
        <dbReference type="PROSITE" id="PS51034"/>
    </source>
</evidence>
<feature type="transmembrane region" description="Helical" evidence="2">
    <location>
        <begin position="38"/>
        <end position="57"/>
    </location>
</feature>
<dbReference type="GO" id="GO:0005524">
    <property type="term" value="F:ATP binding"/>
    <property type="evidence" value="ECO:0007669"/>
    <property type="project" value="UniProtKB-KW"/>
</dbReference>
<dbReference type="SUPFAM" id="SSF55874">
    <property type="entry name" value="ATPase domain of HSP90 chaperone/DNA topoisomerase II/histidine kinase"/>
    <property type="match status" value="1"/>
</dbReference>
<dbReference type="InterPro" id="IPR001507">
    <property type="entry name" value="ZP_dom"/>
</dbReference>